<comment type="caution">
    <text evidence="3">The sequence shown here is derived from an EMBL/GenBank/DDBJ whole genome shotgun (WGS) entry which is preliminary data.</text>
</comment>
<proteinExistence type="predicted"/>
<dbReference type="PATRIC" id="fig|1544416.3.peg.501"/>
<dbReference type="RefSeq" id="WP_055121700.1">
    <property type="nucleotide sequence ID" value="NZ_LKST01000001.1"/>
</dbReference>
<evidence type="ECO:0008006" key="5">
    <source>
        <dbReference type="Google" id="ProtNLM"/>
    </source>
</evidence>
<feature type="signal peptide" evidence="2">
    <location>
        <begin position="1"/>
        <end position="26"/>
    </location>
</feature>
<evidence type="ECO:0000313" key="3">
    <source>
        <dbReference type="EMBL" id="KQB85358.1"/>
    </source>
</evidence>
<gene>
    <name evidence="3" type="ORF">Cocul_00497</name>
</gene>
<evidence type="ECO:0000256" key="2">
    <source>
        <dbReference type="SAM" id="SignalP"/>
    </source>
</evidence>
<dbReference type="SUPFAM" id="SSF50494">
    <property type="entry name" value="Trypsin-like serine proteases"/>
    <property type="match status" value="1"/>
</dbReference>
<protein>
    <recommendedName>
        <fullName evidence="5">Trypsin</fullName>
    </recommendedName>
</protein>
<sequence length="385" mass="41559">MKNMRVGLALCLATTGLGLAAPVATAAEVAPGAPMKIYLEPEEGSPLAEAPQEFLNSTCSQGLPGTVTLEDGTRKDVLISVAHCLVGEEQDSVTLKPEVYARTPEGDKLIAVREHGEEVPGFPDDLGDIERLRLFFDTDDAASAELVEGVHTTRVADSVDQYGQSHGEPVTLTGIRDYPALGPWQVSFDNFGQPICKDGQTTGRTCGVQLMRTQNSLWSLNEIAGGDSGGIQFDPETGEALAMVSYGLSFSNMLSVSQPIDRTIEQLYGVPDGQVNERFALPESTEGHDPVRVYEEEKQQKRQWAEENLEEEEPATPAGEIIEANTQEAVEETVQWAEDSTQRVWENPAELPAVVADTQEVAQHVAALTEENIQAGLGLLLGEEA</sequence>
<evidence type="ECO:0000313" key="4">
    <source>
        <dbReference type="Proteomes" id="UP000050517"/>
    </source>
</evidence>
<dbReference type="EMBL" id="LKST01000001">
    <property type="protein sequence ID" value="KQB85358.1"/>
    <property type="molecule type" value="Genomic_DNA"/>
</dbReference>
<dbReference type="InterPro" id="IPR009003">
    <property type="entry name" value="Peptidase_S1_PA"/>
</dbReference>
<reference evidence="3 4" key="1">
    <citation type="submission" date="2015-10" db="EMBL/GenBank/DDBJ databases">
        <title>Corynebacteirum lowii and Corynebacterium oculi species nova, derived from human clinical disease and and emended description of Corynebacterium mastiditis.</title>
        <authorList>
            <person name="Bernard K."/>
            <person name="Pacheco A.L."/>
            <person name="Mcdougall C."/>
            <person name="Burtx T."/>
            <person name="Weibe D."/>
            <person name="Tyler S."/>
            <person name="Olson A.B."/>
            <person name="Cnockaert M."/>
            <person name="Eguchi H."/>
            <person name="Kuwahara T."/>
            <person name="Nakayama-Imaohji H."/>
            <person name="Boudewijins M."/>
            <person name="Van Hoecke F."/>
            <person name="Bernier A.-M."/>
            <person name="Vandamme P."/>
        </authorList>
    </citation>
    <scope>NUCLEOTIDE SEQUENCE [LARGE SCALE GENOMIC DNA]</scope>
    <source>
        <strain evidence="3 4">NML 130210</strain>
    </source>
</reference>
<dbReference type="AlphaFoldDB" id="A0A0Q0UBT1"/>
<evidence type="ECO:0000256" key="1">
    <source>
        <dbReference type="SAM" id="MobiDB-lite"/>
    </source>
</evidence>
<organism evidence="3 4">
    <name type="scientific">Corynebacterium oculi</name>
    <dbReference type="NCBI Taxonomy" id="1544416"/>
    <lineage>
        <taxon>Bacteria</taxon>
        <taxon>Bacillati</taxon>
        <taxon>Actinomycetota</taxon>
        <taxon>Actinomycetes</taxon>
        <taxon>Mycobacteriales</taxon>
        <taxon>Corynebacteriaceae</taxon>
        <taxon>Corynebacterium</taxon>
    </lineage>
</organism>
<feature type="chain" id="PRO_5006184549" description="Trypsin" evidence="2">
    <location>
        <begin position="27"/>
        <end position="385"/>
    </location>
</feature>
<feature type="region of interest" description="Disordered" evidence="1">
    <location>
        <begin position="301"/>
        <end position="321"/>
    </location>
</feature>
<accession>A0A0Q0UBT1</accession>
<name>A0A0Q0UBT1_9CORY</name>
<dbReference type="Proteomes" id="UP000050517">
    <property type="component" value="Unassembled WGS sequence"/>
</dbReference>
<keyword evidence="2" id="KW-0732">Signal</keyword>
<keyword evidence="4" id="KW-1185">Reference proteome</keyword>
<dbReference type="STRING" id="1544416.Cocul_00497"/>